<comment type="similarity">
    <text evidence="7">Belongs to the histone H1/H5 family.</text>
</comment>
<dbReference type="PROSITE" id="PS51504">
    <property type="entry name" value="H15"/>
    <property type="match status" value="1"/>
</dbReference>
<reference evidence="10" key="1">
    <citation type="journal article" date="2002" name="Mol. Biol. Evol.">
        <title>Histone gene complement, variant expression, and mRNA processing in a urochordate, Oikopleura dioica, that undergoes extensive polyploidisation.</title>
        <authorList>
            <person name="Chioda M."/>
            <person name="Eskeland R."/>
            <person name="Thompson E.M."/>
        </authorList>
    </citation>
    <scope>NUCLEOTIDE SEQUENCE</scope>
</reference>
<feature type="domain" description="H15" evidence="9">
    <location>
        <begin position="17"/>
        <end position="90"/>
    </location>
</feature>
<dbReference type="GO" id="GO:0030261">
    <property type="term" value="P:chromosome condensation"/>
    <property type="evidence" value="ECO:0007669"/>
    <property type="project" value="TreeGrafter"/>
</dbReference>
<protein>
    <submittedName>
        <fullName evidence="10">Histone h1.1</fullName>
    </submittedName>
</protein>
<dbReference type="CDD" id="cd00073">
    <property type="entry name" value="H15"/>
    <property type="match status" value="1"/>
</dbReference>
<evidence type="ECO:0000256" key="4">
    <source>
        <dbReference type="ARBA" id="ARBA00022454"/>
    </source>
</evidence>
<keyword evidence="6 7" id="KW-0539">Nucleus</keyword>
<accession>Q8I0Y3</accession>
<evidence type="ECO:0000259" key="9">
    <source>
        <dbReference type="PROSITE" id="PS51504"/>
    </source>
</evidence>
<evidence type="ECO:0000256" key="6">
    <source>
        <dbReference type="ARBA" id="ARBA00023242"/>
    </source>
</evidence>
<dbReference type="FunFam" id="1.10.10.10:FF:000140">
    <property type="entry name" value="Histone H1.0"/>
    <property type="match status" value="1"/>
</dbReference>
<dbReference type="GO" id="GO:0005634">
    <property type="term" value="C:nucleus"/>
    <property type="evidence" value="ECO:0007669"/>
    <property type="project" value="UniProtKB-SubCell"/>
</dbReference>
<keyword evidence="5 7" id="KW-0238">DNA-binding</keyword>
<dbReference type="SMART" id="SM00526">
    <property type="entry name" value="H15"/>
    <property type="match status" value="1"/>
</dbReference>
<dbReference type="GO" id="GO:0000786">
    <property type="term" value="C:nucleosome"/>
    <property type="evidence" value="ECO:0007669"/>
    <property type="project" value="InterPro"/>
</dbReference>
<dbReference type="EMBL" id="AJ494848">
    <property type="protein sequence ID" value="CAD38829.1"/>
    <property type="molecule type" value="Genomic_DNA"/>
</dbReference>
<dbReference type="GO" id="GO:0003690">
    <property type="term" value="F:double-stranded DNA binding"/>
    <property type="evidence" value="ECO:0007669"/>
    <property type="project" value="TreeGrafter"/>
</dbReference>
<dbReference type="InterPro" id="IPR005818">
    <property type="entry name" value="Histone_H1/H5_H15"/>
</dbReference>
<feature type="compositionally biased region" description="Basic and acidic residues" evidence="8">
    <location>
        <begin position="91"/>
        <end position="104"/>
    </location>
</feature>
<dbReference type="GO" id="GO:0031492">
    <property type="term" value="F:nucleosomal DNA binding"/>
    <property type="evidence" value="ECO:0007669"/>
    <property type="project" value="TreeGrafter"/>
</dbReference>
<dbReference type="GO" id="GO:0006334">
    <property type="term" value="P:nucleosome assembly"/>
    <property type="evidence" value="ECO:0007669"/>
    <property type="project" value="InterPro"/>
</dbReference>
<dbReference type="GO" id="GO:0030527">
    <property type="term" value="F:structural constituent of chromatin"/>
    <property type="evidence" value="ECO:0007669"/>
    <property type="project" value="InterPro"/>
</dbReference>
<feature type="region of interest" description="Disordered" evidence="8">
    <location>
        <begin position="91"/>
        <end position="177"/>
    </location>
</feature>
<sequence length="177" mass="18720">MPASPKKTTKVVAKKADRPSYNVMVAAAIVALKERSGSSRQAIEKYIIANYDGVDKESHFLKKALKSGVEKGTLVQTKGIGASGSFKIKKAEKPAAKPKVEKLAAKKPAAKKPAAKKPAAKKPAAKKTTATKKPVAKKVVKKTVVKKTATKKAASPKKKVVAKKPVVKKAAKKTGKK</sequence>
<name>Q8I0Y3_OIKDI</name>
<dbReference type="AlphaFoldDB" id="Q8I0Y3"/>
<dbReference type="Gene3D" id="1.10.10.10">
    <property type="entry name" value="Winged helix-like DNA-binding domain superfamily/Winged helix DNA-binding domain"/>
    <property type="match status" value="1"/>
</dbReference>
<evidence type="ECO:0000256" key="3">
    <source>
        <dbReference type="ARBA" id="ARBA00004286"/>
    </source>
</evidence>
<keyword evidence="4 7" id="KW-0158">Chromosome</keyword>
<dbReference type="InterPro" id="IPR036390">
    <property type="entry name" value="WH_DNA-bd_sf"/>
</dbReference>
<dbReference type="InterPro" id="IPR005819">
    <property type="entry name" value="H1/H5"/>
</dbReference>
<feature type="compositionally biased region" description="Basic residues" evidence="8">
    <location>
        <begin position="108"/>
        <end position="125"/>
    </location>
</feature>
<evidence type="ECO:0000256" key="2">
    <source>
        <dbReference type="ARBA" id="ARBA00004123"/>
    </source>
</evidence>
<dbReference type="InterPro" id="IPR036388">
    <property type="entry name" value="WH-like_DNA-bd_sf"/>
</dbReference>
<dbReference type="PANTHER" id="PTHR11467:SF20">
    <property type="entry name" value="H15 DOMAIN-CONTAINING PROTEIN-RELATED"/>
    <property type="match status" value="1"/>
</dbReference>
<organism evidence="10">
    <name type="scientific">Oikopleura dioica</name>
    <name type="common">Tunicate</name>
    <dbReference type="NCBI Taxonomy" id="34765"/>
    <lineage>
        <taxon>Eukaryota</taxon>
        <taxon>Metazoa</taxon>
        <taxon>Chordata</taxon>
        <taxon>Tunicata</taxon>
        <taxon>Appendicularia</taxon>
        <taxon>Copelata</taxon>
        <taxon>Oikopleuridae</taxon>
        <taxon>Oikopleura</taxon>
    </lineage>
</organism>
<feature type="compositionally biased region" description="Basic residues" evidence="8">
    <location>
        <begin position="134"/>
        <end position="177"/>
    </location>
</feature>
<gene>
    <name evidence="10" type="primary">H1.1</name>
</gene>
<evidence type="ECO:0000256" key="5">
    <source>
        <dbReference type="ARBA" id="ARBA00023125"/>
    </source>
</evidence>
<comment type="subcellular location">
    <subcellularLocation>
        <location evidence="3">Chromosome</location>
    </subcellularLocation>
    <subcellularLocation>
        <location evidence="2 7">Nucleus</location>
    </subcellularLocation>
</comment>
<evidence type="ECO:0000256" key="8">
    <source>
        <dbReference type="SAM" id="MobiDB-lite"/>
    </source>
</evidence>
<dbReference type="PRINTS" id="PR00624">
    <property type="entry name" value="HISTONEH5"/>
</dbReference>
<evidence type="ECO:0000313" key="10">
    <source>
        <dbReference type="EMBL" id="CAD38829.1"/>
    </source>
</evidence>
<dbReference type="GO" id="GO:0045910">
    <property type="term" value="P:negative regulation of DNA recombination"/>
    <property type="evidence" value="ECO:0007669"/>
    <property type="project" value="TreeGrafter"/>
</dbReference>
<dbReference type="PANTHER" id="PTHR11467">
    <property type="entry name" value="HISTONE H1"/>
    <property type="match status" value="1"/>
</dbReference>
<dbReference type="Pfam" id="PF00538">
    <property type="entry name" value="Linker_histone"/>
    <property type="match status" value="1"/>
</dbReference>
<dbReference type="SUPFAM" id="SSF46785">
    <property type="entry name" value="Winged helix' DNA-binding domain"/>
    <property type="match status" value="1"/>
</dbReference>
<proteinExistence type="inferred from homology"/>
<comment type="function">
    <text evidence="1">Histones H1 are necessary for the condensation of nucleosome chains into higher-order structures.</text>
</comment>
<evidence type="ECO:0000256" key="7">
    <source>
        <dbReference type="RuleBase" id="RU003894"/>
    </source>
</evidence>
<evidence type="ECO:0000256" key="1">
    <source>
        <dbReference type="ARBA" id="ARBA00002809"/>
    </source>
</evidence>